<keyword evidence="1" id="KW-0472">Membrane</keyword>
<reference evidence="2 3" key="1">
    <citation type="journal article" date="2018" name="Front. Microbiol.">
        <title>Description and Comparative Genomics of Macrococcus caseolyticus subsp. hominis subsp. nov., Macrococcus goetzii sp. nov., Macrococcus epidermidis sp. nov., and Macrococcus bohemicus sp. nov., Novel Macrococci From Human Clinical Material With Virulence Potential and Suspected Uptake of Foreign DNA by Natural Transformation.</title>
        <authorList>
            <person name="Maslanova I."/>
            <person name="Wertheimer Z."/>
            <person name="Sedlacek I."/>
            <person name="Svec P."/>
            <person name="Indrakova A."/>
            <person name="Kovarovic V."/>
            <person name="Schumann P."/>
            <person name="Sproer C."/>
            <person name="Kralova S."/>
            <person name="Sedo O."/>
            <person name="Kristofova L."/>
            <person name="Vrbovska V."/>
            <person name="Fuzik T."/>
            <person name="Petras P."/>
            <person name="Zdrahal Z."/>
            <person name="Ruzickova V."/>
            <person name="Doskar J."/>
            <person name="Pantucek R."/>
        </authorList>
    </citation>
    <scope>NUCLEOTIDE SEQUENCE [LARGE SCALE GENOMIC DNA]</scope>
    <source>
        <strain evidence="2 3">03/115</strain>
    </source>
</reference>
<keyword evidence="1" id="KW-0812">Transmembrane</keyword>
<accession>A0A328A2N0</accession>
<protein>
    <submittedName>
        <fullName evidence="2">Uncharacterized protein</fullName>
    </submittedName>
</protein>
<feature type="transmembrane region" description="Helical" evidence="1">
    <location>
        <begin position="81"/>
        <end position="98"/>
    </location>
</feature>
<dbReference type="AlphaFoldDB" id="A0A328A2N0"/>
<organism evidence="2 3">
    <name type="scientific">Macrococcoides bohemicum</name>
    <dbReference type="NCBI Taxonomy" id="1903056"/>
    <lineage>
        <taxon>Bacteria</taxon>
        <taxon>Bacillati</taxon>
        <taxon>Bacillota</taxon>
        <taxon>Bacilli</taxon>
        <taxon>Bacillales</taxon>
        <taxon>Staphylococcaceae</taxon>
        <taxon>Macrococcoides</taxon>
    </lineage>
</organism>
<dbReference type="EMBL" id="PZJG01000006">
    <property type="protein sequence ID" value="RAK48795.1"/>
    <property type="molecule type" value="Genomic_DNA"/>
</dbReference>
<dbReference type="Proteomes" id="UP000249579">
    <property type="component" value="Unassembled WGS sequence"/>
</dbReference>
<name>A0A328A2N0_9STAP</name>
<feature type="transmembrane region" description="Helical" evidence="1">
    <location>
        <begin position="133"/>
        <end position="153"/>
    </location>
</feature>
<feature type="transmembrane region" description="Helical" evidence="1">
    <location>
        <begin position="110"/>
        <end position="127"/>
    </location>
</feature>
<evidence type="ECO:0000313" key="3">
    <source>
        <dbReference type="Proteomes" id="UP000249579"/>
    </source>
</evidence>
<sequence length="179" mass="21396">MDKKDFKRTFQYFIKNLFNFKGELPFHLYKKLMLIPQICAFIILALFMIYLFKDIFSGYPYHDLSLKEAERLEALDQFKRFSAIIFFFVFLYLSSLSTEIKRFRFLRKSPAVYLALGCIGLPLIYAYSYYSNVIMHSTSTVGILLIILIPWFANNKNKPTDRDKLYEDYDFEDIEKLEQ</sequence>
<evidence type="ECO:0000256" key="1">
    <source>
        <dbReference type="SAM" id="Phobius"/>
    </source>
</evidence>
<comment type="caution">
    <text evidence="2">The sequence shown here is derived from an EMBL/GenBank/DDBJ whole genome shotgun (WGS) entry which is preliminary data.</text>
</comment>
<keyword evidence="1" id="KW-1133">Transmembrane helix</keyword>
<dbReference type="OrthoDB" id="2418623at2"/>
<dbReference type="RefSeq" id="WP_111746242.1">
    <property type="nucleotide sequence ID" value="NZ_JBHSQY010000005.1"/>
</dbReference>
<gene>
    <name evidence="2" type="ORF">BHX94_09090</name>
</gene>
<proteinExistence type="predicted"/>
<evidence type="ECO:0000313" key="2">
    <source>
        <dbReference type="EMBL" id="RAK48795.1"/>
    </source>
</evidence>
<feature type="transmembrane region" description="Helical" evidence="1">
    <location>
        <begin position="32"/>
        <end position="52"/>
    </location>
</feature>